<protein>
    <submittedName>
        <fullName evidence="1">DUF3168 domain-containing protein</fullName>
    </submittedName>
</protein>
<dbReference type="Proteomes" id="UP001241935">
    <property type="component" value="Unassembled WGS sequence"/>
</dbReference>
<dbReference type="AlphaFoldDB" id="A0AAW6UXB7"/>
<gene>
    <name evidence="1" type="ORF">QOR41_06410</name>
</gene>
<comment type="caution">
    <text evidence="1">The sequence shown here is derived from an EMBL/GenBank/DDBJ whole genome shotgun (WGS) entry which is preliminary data.</text>
</comment>
<organism evidence="1 2">
    <name type="scientific">Acinetobacter terrestris</name>
    <dbReference type="NCBI Taxonomy" id="2529843"/>
    <lineage>
        <taxon>Bacteria</taxon>
        <taxon>Pseudomonadati</taxon>
        <taxon>Pseudomonadota</taxon>
        <taxon>Gammaproteobacteria</taxon>
        <taxon>Moraxellales</taxon>
        <taxon>Moraxellaceae</taxon>
        <taxon>Acinetobacter</taxon>
        <taxon>Acinetobacter Taxon 24</taxon>
    </lineage>
</organism>
<evidence type="ECO:0000313" key="2">
    <source>
        <dbReference type="Proteomes" id="UP001241935"/>
    </source>
</evidence>
<accession>A0AAW6UXB7</accession>
<dbReference type="InterPro" id="IPR021508">
    <property type="entry name" value="Gp17-like"/>
</dbReference>
<dbReference type="EMBL" id="JASKNE010000001">
    <property type="protein sequence ID" value="MDK1683474.1"/>
    <property type="molecule type" value="Genomic_DNA"/>
</dbReference>
<proteinExistence type="predicted"/>
<evidence type="ECO:0000313" key="1">
    <source>
        <dbReference type="EMBL" id="MDK1683474.1"/>
    </source>
</evidence>
<name>A0AAW6UXB7_9GAMM</name>
<dbReference type="RefSeq" id="WP_284066727.1">
    <property type="nucleotide sequence ID" value="NZ_JASKNE010000001.1"/>
</dbReference>
<reference evidence="1" key="1">
    <citation type="submission" date="2023-04" db="EMBL/GenBank/DDBJ databases">
        <title>The environmental microbiomes in feedlot watering bowls are a reservoir of florfenicol resistance for bovine respiratory disease pathogens.</title>
        <authorList>
            <person name="Kos D.W."/>
            <person name="Ruzzini A.C."/>
            <person name="Schreiner B."/>
            <person name="Jelinski M.D."/>
        </authorList>
    </citation>
    <scope>NUCLEOTIDE SEQUENCE</scope>
    <source>
        <strain evidence="1">WB3</strain>
    </source>
</reference>
<dbReference type="Pfam" id="PF11367">
    <property type="entry name" value="Tail_completion_gp17"/>
    <property type="match status" value="1"/>
</dbReference>
<sequence>MTAPIFGLLNASDEVKAFLKKGNEALRAYEFGLAKDKPTTPYLVWQDISGIPQNNLDCPAKTDHITIQIDIYTTNPTQLSLIKEAARKALEVDNSCTITSLRGNEREPETKLYRTGFDSNWFVDR</sequence>